<evidence type="ECO:0000256" key="1">
    <source>
        <dbReference type="SAM" id="MobiDB-lite"/>
    </source>
</evidence>
<sequence>MPGSLRHAYMKKEKKRGNDQKNSGENNAYPADGLKLFHVKAVGKGRKDE</sequence>
<accession>X0WUK2</accession>
<reference evidence="2" key="1">
    <citation type="journal article" date="2014" name="Front. Microbiol.">
        <title>High frequency of phylogenetically diverse reductive dehalogenase-homologous genes in deep subseafloor sedimentary metagenomes.</title>
        <authorList>
            <person name="Kawai M."/>
            <person name="Futagami T."/>
            <person name="Toyoda A."/>
            <person name="Takaki Y."/>
            <person name="Nishi S."/>
            <person name="Hori S."/>
            <person name="Arai W."/>
            <person name="Tsubouchi T."/>
            <person name="Morono Y."/>
            <person name="Uchiyama I."/>
            <person name="Ito T."/>
            <person name="Fujiyama A."/>
            <person name="Inagaki F."/>
            <person name="Takami H."/>
        </authorList>
    </citation>
    <scope>NUCLEOTIDE SEQUENCE</scope>
    <source>
        <strain evidence="2">Expedition CK06-06</strain>
    </source>
</reference>
<gene>
    <name evidence="2" type="ORF">S01H1_70536</name>
</gene>
<comment type="caution">
    <text evidence="2">The sequence shown here is derived from an EMBL/GenBank/DDBJ whole genome shotgun (WGS) entry which is preliminary data.</text>
</comment>
<feature type="region of interest" description="Disordered" evidence="1">
    <location>
        <begin position="1"/>
        <end position="32"/>
    </location>
</feature>
<organism evidence="2">
    <name type="scientific">marine sediment metagenome</name>
    <dbReference type="NCBI Taxonomy" id="412755"/>
    <lineage>
        <taxon>unclassified sequences</taxon>
        <taxon>metagenomes</taxon>
        <taxon>ecological metagenomes</taxon>
    </lineage>
</organism>
<protein>
    <submittedName>
        <fullName evidence="2">Uncharacterized protein</fullName>
    </submittedName>
</protein>
<name>X0WUK2_9ZZZZ</name>
<dbReference type="EMBL" id="BARS01046914">
    <property type="protein sequence ID" value="GAG34330.1"/>
    <property type="molecule type" value="Genomic_DNA"/>
</dbReference>
<dbReference type="AlphaFoldDB" id="X0WUK2"/>
<proteinExistence type="predicted"/>
<evidence type="ECO:0000313" key="2">
    <source>
        <dbReference type="EMBL" id="GAG34330.1"/>
    </source>
</evidence>